<keyword evidence="3" id="KW-1185">Reference proteome</keyword>
<comment type="caution">
    <text evidence="2">The sequence shown here is derived from an EMBL/GenBank/DDBJ whole genome shotgun (WGS) entry which is preliminary data.</text>
</comment>
<protein>
    <submittedName>
        <fullName evidence="2">Uncharacterized protein</fullName>
    </submittedName>
</protein>
<sequence>MTLFSLHQLLSSLNCGQNGRLESELRDKLVPVRPGRKRAQMNSNRSTGRLVGQAGDTNFSIPHHLPTAIVTTWKRRCQSALTRPLRAYPPPATNRECRLCG</sequence>
<gene>
    <name evidence="2" type="ORF">PXEA_LOCUS877</name>
</gene>
<feature type="region of interest" description="Disordered" evidence="1">
    <location>
        <begin position="35"/>
        <end position="57"/>
    </location>
</feature>
<evidence type="ECO:0000313" key="2">
    <source>
        <dbReference type="EMBL" id="VEL07437.1"/>
    </source>
</evidence>
<dbReference type="EMBL" id="CAAALY010001729">
    <property type="protein sequence ID" value="VEL07437.1"/>
    <property type="molecule type" value="Genomic_DNA"/>
</dbReference>
<organism evidence="2 3">
    <name type="scientific">Protopolystoma xenopodis</name>
    <dbReference type="NCBI Taxonomy" id="117903"/>
    <lineage>
        <taxon>Eukaryota</taxon>
        <taxon>Metazoa</taxon>
        <taxon>Spiralia</taxon>
        <taxon>Lophotrochozoa</taxon>
        <taxon>Platyhelminthes</taxon>
        <taxon>Monogenea</taxon>
        <taxon>Polyopisthocotylea</taxon>
        <taxon>Polystomatidea</taxon>
        <taxon>Polystomatidae</taxon>
        <taxon>Protopolystoma</taxon>
    </lineage>
</organism>
<dbReference type="AlphaFoldDB" id="A0A3S5AXA8"/>
<reference evidence="2" key="1">
    <citation type="submission" date="2018-11" db="EMBL/GenBank/DDBJ databases">
        <authorList>
            <consortium name="Pathogen Informatics"/>
        </authorList>
    </citation>
    <scope>NUCLEOTIDE SEQUENCE</scope>
</reference>
<evidence type="ECO:0000313" key="3">
    <source>
        <dbReference type="Proteomes" id="UP000784294"/>
    </source>
</evidence>
<evidence type="ECO:0000256" key="1">
    <source>
        <dbReference type="SAM" id="MobiDB-lite"/>
    </source>
</evidence>
<name>A0A3S5AXA8_9PLAT</name>
<dbReference type="Proteomes" id="UP000784294">
    <property type="component" value="Unassembled WGS sequence"/>
</dbReference>
<accession>A0A3S5AXA8</accession>
<proteinExistence type="predicted"/>